<feature type="region of interest" description="Disordered" evidence="1">
    <location>
        <begin position="47"/>
        <end position="89"/>
    </location>
</feature>
<dbReference type="STRING" id="655355.SAMN05216283_101180"/>
<evidence type="ECO:0000256" key="1">
    <source>
        <dbReference type="SAM" id="MobiDB-lite"/>
    </source>
</evidence>
<feature type="transmembrane region" description="Helical" evidence="2">
    <location>
        <begin position="6"/>
        <end position="28"/>
    </location>
</feature>
<evidence type="ECO:0000313" key="3">
    <source>
        <dbReference type="EMBL" id="SFE45662.1"/>
    </source>
</evidence>
<evidence type="ECO:0000256" key="2">
    <source>
        <dbReference type="SAM" id="Phobius"/>
    </source>
</evidence>
<evidence type="ECO:0008006" key="5">
    <source>
        <dbReference type="Google" id="ProtNLM"/>
    </source>
</evidence>
<keyword evidence="4" id="KW-1185">Reference proteome</keyword>
<gene>
    <name evidence="3" type="ORF">SAMN05216283_101180</name>
</gene>
<dbReference type="RefSeq" id="WP_093917934.1">
    <property type="nucleotide sequence ID" value="NZ_FONW01000001.1"/>
</dbReference>
<dbReference type="AlphaFoldDB" id="A0A1I2AP35"/>
<sequence>MIQLNVILFLGPGLFRTILIIVVIYYLFKFLKKYIFPLFISQPNQQRNFQQQQQRQRRPEGDVTVESNGSRGGRIPKDEGEYVDFEEVD</sequence>
<accession>A0A1I2AP35</accession>
<organism evidence="3 4">
    <name type="scientific">Sunxiuqinia elliptica</name>
    <dbReference type="NCBI Taxonomy" id="655355"/>
    <lineage>
        <taxon>Bacteria</taxon>
        <taxon>Pseudomonadati</taxon>
        <taxon>Bacteroidota</taxon>
        <taxon>Bacteroidia</taxon>
        <taxon>Marinilabiliales</taxon>
        <taxon>Prolixibacteraceae</taxon>
        <taxon>Sunxiuqinia</taxon>
    </lineage>
</organism>
<dbReference type="EMBL" id="FONW01000001">
    <property type="protein sequence ID" value="SFE45662.1"/>
    <property type="molecule type" value="Genomic_DNA"/>
</dbReference>
<reference evidence="3 4" key="1">
    <citation type="submission" date="2016-10" db="EMBL/GenBank/DDBJ databases">
        <authorList>
            <person name="de Groot N.N."/>
        </authorList>
    </citation>
    <scope>NUCLEOTIDE SEQUENCE [LARGE SCALE GENOMIC DNA]</scope>
    <source>
        <strain evidence="3 4">CGMCC 1.9156</strain>
    </source>
</reference>
<keyword evidence="2" id="KW-1133">Transmembrane helix</keyword>
<dbReference type="Proteomes" id="UP000198964">
    <property type="component" value="Unassembled WGS sequence"/>
</dbReference>
<keyword evidence="2" id="KW-0812">Transmembrane</keyword>
<protein>
    <recommendedName>
        <fullName evidence="5">DUF4834 domain-containing protein</fullName>
    </recommendedName>
</protein>
<keyword evidence="2" id="KW-0472">Membrane</keyword>
<evidence type="ECO:0000313" key="4">
    <source>
        <dbReference type="Proteomes" id="UP000198964"/>
    </source>
</evidence>
<name>A0A1I2AP35_9BACT</name>
<proteinExistence type="predicted"/>